<dbReference type="PANTHER" id="PTHR33867:SF1">
    <property type="entry name" value="RIBOSOME MATURATION FACTOR RIMP"/>
    <property type="match status" value="1"/>
</dbReference>
<organism evidence="5">
    <name type="scientific">hydrothermal vent metagenome</name>
    <dbReference type="NCBI Taxonomy" id="652676"/>
    <lineage>
        <taxon>unclassified sequences</taxon>
        <taxon>metagenomes</taxon>
        <taxon>ecological metagenomes</taxon>
    </lineage>
</organism>
<name>A0A3B0RWF2_9ZZZZ</name>
<dbReference type="GO" id="GO:0000028">
    <property type="term" value="P:ribosomal small subunit assembly"/>
    <property type="evidence" value="ECO:0007669"/>
    <property type="project" value="TreeGrafter"/>
</dbReference>
<accession>A0A3B0RWF2</accession>
<evidence type="ECO:0000313" key="5">
    <source>
        <dbReference type="EMBL" id="VAV96329.1"/>
    </source>
</evidence>
<gene>
    <name evidence="5" type="ORF">MNBD_ALPHA01-1409</name>
</gene>
<evidence type="ECO:0000256" key="1">
    <source>
        <dbReference type="ARBA" id="ARBA00022490"/>
    </source>
</evidence>
<dbReference type="NCBIfam" id="NF000932">
    <property type="entry name" value="PRK00092.2-5"/>
    <property type="match status" value="1"/>
</dbReference>
<proteinExistence type="inferred from homology"/>
<dbReference type="SUPFAM" id="SSF75420">
    <property type="entry name" value="YhbC-like, N-terminal domain"/>
    <property type="match status" value="1"/>
</dbReference>
<evidence type="ECO:0000259" key="3">
    <source>
        <dbReference type="Pfam" id="PF02576"/>
    </source>
</evidence>
<dbReference type="Gene3D" id="3.30.300.70">
    <property type="entry name" value="RimP-like superfamily, N-terminal"/>
    <property type="match status" value="1"/>
</dbReference>
<dbReference type="HAMAP" id="MF_01077">
    <property type="entry name" value="RimP"/>
    <property type="match status" value="1"/>
</dbReference>
<dbReference type="PANTHER" id="PTHR33867">
    <property type="entry name" value="RIBOSOME MATURATION FACTOR RIMP"/>
    <property type="match status" value="1"/>
</dbReference>
<protein>
    <submittedName>
        <fullName evidence="5">Bacterial ribosome SSU maturation protein RimP</fullName>
    </submittedName>
</protein>
<dbReference type="InterPro" id="IPR036847">
    <property type="entry name" value="RimP_C_sf"/>
</dbReference>
<dbReference type="InterPro" id="IPR028998">
    <property type="entry name" value="RimP_C"/>
</dbReference>
<dbReference type="GO" id="GO:0005829">
    <property type="term" value="C:cytosol"/>
    <property type="evidence" value="ECO:0007669"/>
    <property type="project" value="TreeGrafter"/>
</dbReference>
<dbReference type="CDD" id="cd01734">
    <property type="entry name" value="YlxS_C"/>
    <property type="match status" value="1"/>
</dbReference>
<dbReference type="InterPro" id="IPR035956">
    <property type="entry name" value="RimP_N_sf"/>
</dbReference>
<dbReference type="Pfam" id="PF02576">
    <property type="entry name" value="RimP_N"/>
    <property type="match status" value="1"/>
</dbReference>
<dbReference type="Gene3D" id="2.30.30.180">
    <property type="entry name" value="Ribosome maturation factor RimP, C-terminal domain"/>
    <property type="match status" value="1"/>
</dbReference>
<dbReference type="Pfam" id="PF17384">
    <property type="entry name" value="DUF150_C"/>
    <property type="match status" value="1"/>
</dbReference>
<feature type="domain" description="Ribosome maturation factor RimP N-terminal" evidence="3">
    <location>
        <begin position="11"/>
        <end position="86"/>
    </location>
</feature>
<dbReference type="InterPro" id="IPR003728">
    <property type="entry name" value="Ribosome_maturation_RimP"/>
</dbReference>
<dbReference type="FunFam" id="3.30.300.70:FF:000001">
    <property type="entry name" value="Ribosome maturation factor RimP"/>
    <property type="match status" value="1"/>
</dbReference>
<dbReference type="SUPFAM" id="SSF74942">
    <property type="entry name" value="YhbC-like, C-terminal domain"/>
    <property type="match status" value="1"/>
</dbReference>
<sequence length="162" mass="17834">MSSQISQLHEIIDPVADGMGYEIVRIALQNSARGGPVTLQIMAERPDGTMLIEDCARLSREISVILDVEDPITVEYVLEVSTPGVDRPLTRRKDFAKYAGYDAKIELSVPVADRRRYRGKLLGISGDVIKIEVDGEVFDVDFTNINRSKLVLTDELLAAASG</sequence>
<evidence type="ECO:0000256" key="2">
    <source>
        <dbReference type="ARBA" id="ARBA00022517"/>
    </source>
</evidence>
<keyword evidence="1" id="KW-0963">Cytoplasm</keyword>
<evidence type="ECO:0000259" key="4">
    <source>
        <dbReference type="Pfam" id="PF17384"/>
    </source>
</evidence>
<dbReference type="AlphaFoldDB" id="A0A3B0RWF2"/>
<reference evidence="5" key="1">
    <citation type="submission" date="2018-06" db="EMBL/GenBank/DDBJ databases">
        <authorList>
            <person name="Zhirakovskaya E."/>
        </authorList>
    </citation>
    <scope>NUCLEOTIDE SEQUENCE</scope>
</reference>
<feature type="domain" description="Ribosome maturation factor RimP C-terminal" evidence="4">
    <location>
        <begin position="89"/>
        <end position="153"/>
    </location>
</feature>
<dbReference type="EMBL" id="UOEJ01000072">
    <property type="protein sequence ID" value="VAV96329.1"/>
    <property type="molecule type" value="Genomic_DNA"/>
</dbReference>
<dbReference type="InterPro" id="IPR028989">
    <property type="entry name" value="RimP_N"/>
</dbReference>
<keyword evidence="2" id="KW-0690">Ribosome biogenesis</keyword>
<dbReference type="GO" id="GO:0006412">
    <property type="term" value="P:translation"/>
    <property type="evidence" value="ECO:0007669"/>
    <property type="project" value="TreeGrafter"/>
</dbReference>